<organism evidence="3 4">
    <name type="scientific">Marmota monax</name>
    <name type="common">Woodchuck</name>
    <dbReference type="NCBI Taxonomy" id="9995"/>
    <lineage>
        <taxon>Eukaryota</taxon>
        <taxon>Metazoa</taxon>
        <taxon>Chordata</taxon>
        <taxon>Craniata</taxon>
        <taxon>Vertebrata</taxon>
        <taxon>Euteleostomi</taxon>
        <taxon>Mammalia</taxon>
        <taxon>Eutheria</taxon>
        <taxon>Euarchontoglires</taxon>
        <taxon>Glires</taxon>
        <taxon>Rodentia</taxon>
        <taxon>Sciuromorpha</taxon>
        <taxon>Sciuridae</taxon>
        <taxon>Xerinae</taxon>
        <taxon>Marmotini</taxon>
        <taxon>Marmota</taxon>
    </lineage>
</organism>
<accession>A0A5E4D0A1</accession>
<sequence length="55" mass="5621">MPESQASLSSTGTNQTGPAKISKTEGTLEPSCPEGDVGSGAGQRLQTSDRQDPTE</sequence>
<proteinExistence type="predicted"/>
<reference evidence="3 4" key="1">
    <citation type="submission" date="2019-04" db="EMBL/GenBank/DDBJ databases">
        <authorList>
            <person name="Alioto T."/>
            <person name="Alioto T."/>
        </authorList>
    </citation>
    <scope>NUCLEOTIDE SEQUENCE [LARGE SCALE GENOMIC DNA]</scope>
</reference>
<dbReference type="EMBL" id="CABDUW010002617">
    <property type="protein sequence ID" value="VTJ87503.1"/>
    <property type="molecule type" value="Genomic_DNA"/>
</dbReference>
<evidence type="ECO:0000256" key="1">
    <source>
        <dbReference type="SAM" id="MobiDB-lite"/>
    </source>
</evidence>
<evidence type="ECO:0000313" key="3">
    <source>
        <dbReference type="EMBL" id="VTJ87503.1"/>
    </source>
</evidence>
<name>A0A5E4D0A1_MARMO</name>
<evidence type="ECO:0000313" key="2">
    <source>
        <dbReference type="EMBL" id="VTJ58120.1"/>
    </source>
</evidence>
<gene>
    <name evidence="2" type="ORF">MONAX_5E018964</name>
    <name evidence="3" type="ORF">MONAX_5E046387</name>
</gene>
<protein>
    <submittedName>
        <fullName evidence="3">Uncharacterized protein</fullName>
    </submittedName>
</protein>
<dbReference type="EMBL" id="CABDUW010000095">
    <property type="protein sequence ID" value="VTJ58120.1"/>
    <property type="molecule type" value="Genomic_DNA"/>
</dbReference>
<evidence type="ECO:0000313" key="4">
    <source>
        <dbReference type="Proteomes" id="UP000335636"/>
    </source>
</evidence>
<feature type="non-terminal residue" evidence="3">
    <location>
        <position position="55"/>
    </location>
</feature>
<keyword evidence="4" id="KW-1185">Reference proteome</keyword>
<feature type="region of interest" description="Disordered" evidence="1">
    <location>
        <begin position="1"/>
        <end position="55"/>
    </location>
</feature>
<feature type="compositionally biased region" description="Polar residues" evidence="1">
    <location>
        <begin position="1"/>
        <end position="17"/>
    </location>
</feature>
<dbReference type="Proteomes" id="UP000335636">
    <property type="component" value="Unassembled WGS sequence"/>
</dbReference>
<dbReference type="AlphaFoldDB" id="A0A5E4D0A1"/>